<organism evidence="2">
    <name type="scientific">Lepeophtheirus salmonis</name>
    <name type="common">Salmon louse</name>
    <name type="synonym">Caligus salmonis</name>
    <dbReference type="NCBI Taxonomy" id="72036"/>
    <lineage>
        <taxon>Eukaryota</taxon>
        <taxon>Metazoa</taxon>
        <taxon>Ecdysozoa</taxon>
        <taxon>Arthropoda</taxon>
        <taxon>Crustacea</taxon>
        <taxon>Multicrustacea</taxon>
        <taxon>Hexanauplia</taxon>
        <taxon>Copepoda</taxon>
        <taxon>Siphonostomatoida</taxon>
        <taxon>Caligidae</taxon>
        <taxon>Lepeophtheirus</taxon>
    </lineage>
</organism>
<dbReference type="AlphaFoldDB" id="A0A0K2UW24"/>
<name>A0A0K2UW24_LEPSM</name>
<proteinExistence type="predicted"/>
<feature type="chain" id="PRO_5005489041" evidence="1">
    <location>
        <begin position="21"/>
        <end position="119"/>
    </location>
</feature>
<evidence type="ECO:0000313" key="2">
    <source>
        <dbReference type="EMBL" id="CDW42458.1"/>
    </source>
</evidence>
<dbReference type="EMBL" id="HACA01025097">
    <property type="protein sequence ID" value="CDW42458.1"/>
    <property type="molecule type" value="Transcribed_RNA"/>
</dbReference>
<sequence length="119" mass="12935">MVGSSLLMVLVLRNIFIIDGSSLIGNISNKSIIAINSVCHSLNTSVGKCNLVGSMGHFPISIFLSSNVYTRVSIRNSVLEGIGLRALIIVSRGLMMMNCWSMVCWRRNSMVGWSIVSKG</sequence>
<evidence type="ECO:0000256" key="1">
    <source>
        <dbReference type="SAM" id="SignalP"/>
    </source>
</evidence>
<accession>A0A0K2UW24</accession>
<keyword evidence="1" id="KW-0732">Signal</keyword>
<reference evidence="2" key="1">
    <citation type="submission" date="2014-05" db="EMBL/GenBank/DDBJ databases">
        <authorList>
            <person name="Chronopoulou M."/>
        </authorList>
    </citation>
    <scope>NUCLEOTIDE SEQUENCE</scope>
    <source>
        <tissue evidence="2">Whole organism</tissue>
    </source>
</reference>
<protein>
    <submittedName>
        <fullName evidence="2">Uncharacterized protein</fullName>
    </submittedName>
</protein>
<feature type="signal peptide" evidence="1">
    <location>
        <begin position="1"/>
        <end position="20"/>
    </location>
</feature>